<keyword evidence="2" id="KW-0540">Nuclease</keyword>
<dbReference type="SUPFAM" id="SSF54060">
    <property type="entry name" value="His-Me finger endonucleases"/>
    <property type="match status" value="1"/>
</dbReference>
<proteinExistence type="predicted"/>
<dbReference type="InterPro" id="IPR003615">
    <property type="entry name" value="HNH_nuc"/>
</dbReference>
<dbReference type="eggNOG" id="ENOG5033AUY">
    <property type="taxonomic scope" value="Bacteria"/>
</dbReference>
<dbReference type="GO" id="GO:0004519">
    <property type="term" value="F:endonuclease activity"/>
    <property type="evidence" value="ECO:0007669"/>
    <property type="project" value="UniProtKB-KW"/>
</dbReference>
<gene>
    <name evidence="2" type="ordered locus">GM21_1450</name>
</gene>
<dbReference type="KEGG" id="gem:GM21_1450"/>
<sequence>MELWLGEVARDVVGYEGRYAVTSFGRVWCYPNGKRKGKWFKFNRTIANYLQVGLCAKGEKRKFYYVHQLVAKAFMPNSENKKQVNHINGDRYDCRLSNLEWVTAKENIQHAIKMGLNKHPVLSYAQKFGICEHRVNGNHTVKEIAALYGVGVTCVYKAIKEYMQDYLLSIALAA</sequence>
<dbReference type="AlphaFoldDB" id="C6E4X8"/>
<dbReference type="EMBL" id="CP001661">
    <property type="protein sequence ID" value="ACT17507.1"/>
    <property type="molecule type" value="Genomic_DNA"/>
</dbReference>
<name>C6E4X8_GEOSM</name>
<evidence type="ECO:0000259" key="1">
    <source>
        <dbReference type="Pfam" id="PF13392"/>
    </source>
</evidence>
<dbReference type="Pfam" id="PF13392">
    <property type="entry name" value="HNH_3"/>
    <property type="match status" value="1"/>
</dbReference>
<evidence type="ECO:0000313" key="2">
    <source>
        <dbReference type="EMBL" id="ACT17507.1"/>
    </source>
</evidence>
<dbReference type="SUPFAM" id="SSF48295">
    <property type="entry name" value="TrpR-like"/>
    <property type="match status" value="1"/>
</dbReference>
<dbReference type="InterPro" id="IPR010921">
    <property type="entry name" value="Trp_repressor/repl_initiator"/>
</dbReference>
<keyword evidence="2" id="KW-0378">Hydrolase</keyword>
<keyword evidence="2" id="KW-0255">Endonuclease</keyword>
<reference evidence="2" key="1">
    <citation type="submission" date="2009-07" db="EMBL/GenBank/DDBJ databases">
        <title>Complete sequence of Geobacter sp. M21.</title>
        <authorList>
            <consortium name="US DOE Joint Genome Institute"/>
            <person name="Lucas S."/>
            <person name="Copeland A."/>
            <person name="Lapidus A."/>
            <person name="Glavina del Rio T."/>
            <person name="Dalin E."/>
            <person name="Tice H."/>
            <person name="Bruce D."/>
            <person name="Goodwin L."/>
            <person name="Pitluck S."/>
            <person name="Saunders E."/>
            <person name="Brettin T."/>
            <person name="Detter J.C."/>
            <person name="Han C."/>
            <person name="Larimer F."/>
            <person name="Land M."/>
            <person name="Hauser L."/>
            <person name="Kyrpides N."/>
            <person name="Ovchinnikova G."/>
            <person name="Lovley D."/>
        </authorList>
    </citation>
    <scope>NUCLEOTIDE SEQUENCE [LARGE SCALE GENOMIC DNA]</scope>
    <source>
        <strain evidence="2">M21</strain>
    </source>
</reference>
<dbReference type="Gene3D" id="3.90.75.20">
    <property type="match status" value="1"/>
</dbReference>
<accession>C6E4X8</accession>
<dbReference type="GO" id="GO:0043565">
    <property type="term" value="F:sequence-specific DNA binding"/>
    <property type="evidence" value="ECO:0007669"/>
    <property type="project" value="InterPro"/>
</dbReference>
<dbReference type="HOGENOM" id="CLU_099810_3_0_7"/>
<organism evidence="2">
    <name type="scientific">Geobacter sp. (strain M21)</name>
    <dbReference type="NCBI Taxonomy" id="443144"/>
    <lineage>
        <taxon>Bacteria</taxon>
        <taxon>Pseudomonadati</taxon>
        <taxon>Thermodesulfobacteriota</taxon>
        <taxon>Desulfuromonadia</taxon>
        <taxon>Geobacterales</taxon>
        <taxon>Geobacteraceae</taxon>
        <taxon>Geobacter</taxon>
    </lineage>
</organism>
<feature type="domain" description="HNH nuclease" evidence="1">
    <location>
        <begin position="64"/>
        <end position="107"/>
    </location>
</feature>
<dbReference type="InterPro" id="IPR044925">
    <property type="entry name" value="His-Me_finger_sf"/>
</dbReference>
<dbReference type="OrthoDB" id="5540994at2"/>
<protein>
    <submittedName>
        <fullName evidence="2">HNH endonuclease</fullName>
    </submittedName>
</protein>